<evidence type="ECO:0000313" key="12">
    <source>
        <dbReference type="EMBL" id="SFV50551.1"/>
    </source>
</evidence>
<evidence type="ECO:0000256" key="6">
    <source>
        <dbReference type="ARBA" id="ARBA00022692"/>
    </source>
</evidence>
<dbReference type="InterPro" id="IPR045863">
    <property type="entry name" value="CorA_TM1_TM2"/>
</dbReference>
<comment type="subcellular location">
    <subcellularLocation>
        <location evidence="1">Cell membrane</location>
        <topology evidence="1">Multi-pass membrane protein</topology>
    </subcellularLocation>
</comment>
<evidence type="ECO:0000256" key="10">
    <source>
        <dbReference type="ARBA" id="ARBA00023136"/>
    </source>
</evidence>
<dbReference type="GO" id="GO:0050897">
    <property type="term" value="F:cobalt ion binding"/>
    <property type="evidence" value="ECO:0007669"/>
    <property type="project" value="TreeGrafter"/>
</dbReference>
<keyword evidence="7" id="KW-0862">Zinc</keyword>
<protein>
    <submittedName>
        <fullName evidence="12">Magnesium and cobalt transport protein CorA</fullName>
    </submittedName>
</protein>
<dbReference type="SUPFAM" id="SSF143865">
    <property type="entry name" value="CorA soluble domain-like"/>
    <property type="match status" value="1"/>
</dbReference>
<dbReference type="PANTHER" id="PTHR46494">
    <property type="entry name" value="CORA FAMILY METAL ION TRANSPORTER (EUROFUNG)"/>
    <property type="match status" value="1"/>
</dbReference>
<dbReference type="InterPro" id="IPR002523">
    <property type="entry name" value="MgTranspt_CorA/ZnTranspt_ZntB"/>
</dbReference>
<keyword evidence="5" id="KW-0997">Cell inner membrane</keyword>
<evidence type="ECO:0000256" key="7">
    <source>
        <dbReference type="ARBA" id="ARBA00022833"/>
    </source>
</evidence>
<gene>
    <name evidence="12" type="ORF">MNB_SM-7-1119</name>
</gene>
<dbReference type="Gene3D" id="1.20.58.340">
    <property type="entry name" value="Magnesium transport protein CorA, transmembrane region"/>
    <property type="match status" value="2"/>
</dbReference>
<sequence length="262" mass="31127">MIKDLINSLHLEDIQSEEHPSDFIVGDNYTILVLRLPEMQESELKRVSYAFLVYEEQCYLYERESEKFKKLGSLKDVAKILDTKIDKLLKIIKDYHYKIEQLEEELYSDIFDTHFMQKWLSYKKSISLIHRLMFHAFISFELFLSHHKRKKSNAFEEIVYTDILEHINRIKDMSQDIVGRLDNLYDFYRAKVDEKMNKNVYYLTMLSGVFLPLTLITGFFGMNTGGLLWVDDPNGTLKAVALSFVLEFIFFLPFYLFSKKRG</sequence>
<evidence type="ECO:0000256" key="2">
    <source>
        <dbReference type="ARBA" id="ARBA00009765"/>
    </source>
</evidence>
<dbReference type="GO" id="GO:0000287">
    <property type="term" value="F:magnesium ion binding"/>
    <property type="evidence" value="ECO:0007669"/>
    <property type="project" value="TreeGrafter"/>
</dbReference>
<keyword evidence="3" id="KW-0813">Transport</keyword>
<dbReference type="InterPro" id="IPR045861">
    <property type="entry name" value="CorA_cytoplasmic_dom"/>
</dbReference>
<keyword evidence="4" id="KW-1003">Cell membrane</keyword>
<keyword evidence="9" id="KW-0406">Ion transport</keyword>
<dbReference type="EMBL" id="FPHB01000011">
    <property type="protein sequence ID" value="SFV50551.1"/>
    <property type="molecule type" value="Genomic_DNA"/>
</dbReference>
<dbReference type="Pfam" id="PF01544">
    <property type="entry name" value="CorA"/>
    <property type="match status" value="1"/>
</dbReference>
<dbReference type="GO" id="GO:0015087">
    <property type="term" value="F:cobalt ion transmembrane transporter activity"/>
    <property type="evidence" value="ECO:0007669"/>
    <property type="project" value="TreeGrafter"/>
</dbReference>
<accession>A0A1W1BAB7</accession>
<dbReference type="PANTHER" id="PTHR46494:SF3">
    <property type="entry name" value="ZINC TRANSPORT PROTEIN ZNTB"/>
    <property type="match status" value="1"/>
</dbReference>
<evidence type="ECO:0000256" key="8">
    <source>
        <dbReference type="ARBA" id="ARBA00022989"/>
    </source>
</evidence>
<evidence type="ECO:0000256" key="1">
    <source>
        <dbReference type="ARBA" id="ARBA00004651"/>
    </source>
</evidence>
<evidence type="ECO:0000256" key="5">
    <source>
        <dbReference type="ARBA" id="ARBA00022519"/>
    </source>
</evidence>
<comment type="similarity">
    <text evidence="2">Belongs to the CorA metal ion transporter (MIT) (TC 1.A.35) family.</text>
</comment>
<dbReference type="SUPFAM" id="SSF144083">
    <property type="entry name" value="Magnesium transport protein CorA, transmembrane region"/>
    <property type="match status" value="1"/>
</dbReference>
<evidence type="ECO:0000256" key="9">
    <source>
        <dbReference type="ARBA" id="ARBA00023065"/>
    </source>
</evidence>
<name>A0A1W1BAB7_9ZZZZ</name>
<proteinExistence type="inferred from homology"/>
<reference evidence="12" key="1">
    <citation type="submission" date="2016-10" db="EMBL/GenBank/DDBJ databases">
        <authorList>
            <person name="de Groot N.N."/>
        </authorList>
    </citation>
    <scope>NUCLEOTIDE SEQUENCE</scope>
</reference>
<evidence type="ECO:0000256" key="3">
    <source>
        <dbReference type="ARBA" id="ARBA00022448"/>
    </source>
</evidence>
<keyword evidence="6 11" id="KW-0812">Transmembrane</keyword>
<feature type="transmembrane region" description="Helical" evidence="11">
    <location>
        <begin position="200"/>
        <end position="220"/>
    </location>
</feature>
<dbReference type="AlphaFoldDB" id="A0A1W1BAB7"/>
<feature type="transmembrane region" description="Helical" evidence="11">
    <location>
        <begin position="240"/>
        <end position="257"/>
    </location>
</feature>
<dbReference type="GO" id="GO:0005886">
    <property type="term" value="C:plasma membrane"/>
    <property type="evidence" value="ECO:0007669"/>
    <property type="project" value="UniProtKB-SubCell"/>
</dbReference>
<evidence type="ECO:0000256" key="4">
    <source>
        <dbReference type="ARBA" id="ARBA00022475"/>
    </source>
</evidence>
<keyword evidence="10 11" id="KW-0472">Membrane</keyword>
<keyword evidence="8 11" id="KW-1133">Transmembrane helix</keyword>
<organism evidence="12">
    <name type="scientific">hydrothermal vent metagenome</name>
    <dbReference type="NCBI Taxonomy" id="652676"/>
    <lineage>
        <taxon>unclassified sequences</taxon>
        <taxon>metagenomes</taxon>
        <taxon>ecological metagenomes</taxon>
    </lineage>
</organism>
<evidence type="ECO:0000256" key="11">
    <source>
        <dbReference type="SAM" id="Phobius"/>
    </source>
</evidence>
<dbReference type="GO" id="GO:0015095">
    <property type="term" value="F:magnesium ion transmembrane transporter activity"/>
    <property type="evidence" value="ECO:0007669"/>
    <property type="project" value="TreeGrafter"/>
</dbReference>